<evidence type="ECO:0000256" key="1">
    <source>
        <dbReference type="SAM" id="Phobius"/>
    </source>
</evidence>
<accession>A0ABV5JJY7</accession>
<keyword evidence="3" id="KW-1185">Reference proteome</keyword>
<feature type="transmembrane region" description="Helical" evidence="1">
    <location>
        <begin position="96"/>
        <end position="113"/>
    </location>
</feature>
<dbReference type="PIRSF" id="PIRSF016789">
    <property type="entry name" value="DUF454"/>
    <property type="match status" value="1"/>
</dbReference>
<proteinExistence type="predicted"/>
<keyword evidence="1" id="KW-0472">Membrane</keyword>
<dbReference type="InterPro" id="IPR007401">
    <property type="entry name" value="DUF454"/>
</dbReference>
<reference evidence="2 3" key="1">
    <citation type="submission" date="2024-09" db="EMBL/GenBank/DDBJ databases">
        <authorList>
            <person name="Sun Q."/>
            <person name="Mori K."/>
        </authorList>
    </citation>
    <scope>NUCLEOTIDE SEQUENCE [LARGE SCALE GENOMIC DNA]</scope>
    <source>
        <strain evidence="2 3">CECT 8726</strain>
    </source>
</reference>
<organism evidence="2 3">
    <name type="scientific">Pseudohalocynthiibacter aestuariivivens</name>
    <dbReference type="NCBI Taxonomy" id="1591409"/>
    <lineage>
        <taxon>Bacteria</taxon>
        <taxon>Pseudomonadati</taxon>
        <taxon>Pseudomonadota</taxon>
        <taxon>Alphaproteobacteria</taxon>
        <taxon>Rhodobacterales</taxon>
        <taxon>Paracoccaceae</taxon>
        <taxon>Pseudohalocynthiibacter</taxon>
    </lineage>
</organism>
<dbReference type="RefSeq" id="WP_213889658.1">
    <property type="nucleotide sequence ID" value="NZ_JAGFNU010000007.1"/>
</dbReference>
<dbReference type="PANTHER" id="PTHR35813">
    <property type="entry name" value="INNER MEMBRANE PROTEIN YBAN"/>
    <property type="match status" value="1"/>
</dbReference>
<dbReference type="EMBL" id="JBHMEA010000051">
    <property type="protein sequence ID" value="MFB9233773.1"/>
    <property type="molecule type" value="Genomic_DNA"/>
</dbReference>
<comment type="caution">
    <text evidence="2">The sequence shown here is derived from an EMBL/GenBank/DDBJ whole genome shotgun (WGS) entry which is preliminary data.</text>
</comment>
<name>A0ABV5JJY7_9RHOB</name>
<dbReference type="Pfam" id="PF04304">
    <property type="entry name" value="DUF454"/>
    <property type="match status" value="1"/>
</dbReference>
<gene>
    <name evidence="2" type="ORF">ACFFUT_18420</name>
</gene>
<protein>
    <submittedName>
        <fullName evidence="2">YbaN family protein</fullName>
    </submittedName>
</protein>
<keyword evidence="1" id="KW-1133">Transmembrane helix</keyword>
<sequence length="117" mass="12900">MRLLWVSIGLFTLALGLIGAFLPILPTVPFLLLSAFCFARSSKRLYNWLLSHPVFGPPIQDWRKNGAIRRRAKILATASIATAFIVPFALSVAPSVLTLQAVVLVAVLIFIWTRPEA</sequence>
<feature type="transmembrane region" description="Helical" evidence="1">
    <location>
        <begin position="6"/>
        <end position="39"/>
    </location>
</feature>
<dbReference type="Proteomes" id="UP001589683">
    <property type="component" value="Unassembled WGS sequence"/>
</dbReference>
<evidence type="ECO:0000313" key="2">
    <source>
        <dbReference type="EMBL" id="MFB9233773.1"/>
    </source>
</evidence>
<feature type="transmembrane region" description="Helical" evidence="1">
    <location>
        <begin position="72"/>
        <end position="90"/>
    </location>
</feature>
<evidence type="ECO:0000313" key="3">
    <source>
        <dbReference type="Proteomes" id="UP001589683"/>
    </source>
</evidence>
<keyword evidence="1" id="KW-0812">Transmembrane</keyword>
<dbReference type="PANTHER" id="PTHR35813:SF1">
    <property type="entry name" value="INNER MEMBRANE PROTEIN YBAN"/>
    <property type="match status" value="1"/>
</dbReference>